<dbReference type="EMBL" id="UAPQ01000009">
    <property type="protein sequence ID" value="SPT54173.1"/>
    <property type="molecule type" value="Genomic_DNA"/>
</dbReference>
<comment type="caution">
    <text evidence="3">The sequence shown here is derived from an EMBL/GenBank/DDBJ whole genome shotgun (WGS) entry which is preliminary data.</text>
</comment>
<dbReference type="Proteomes" id="UP000250006">
    <property type="component" value="Unassembled WGS sequence"/>
</dbReference>
<dbReference type="Pfam" id="PF11382">
    <property type="entry name" value="MctB"/>
    <property type="match status" value="1"/>
</dbReference>
<evidence type="ECO:0000313" key="4">
    <source>
        <dbReference type="Proteomes" id="UP000250006"/>
    </source>
</evidence>
<accession>A0ABY1VQU6</accession>
<proteinExistence type="predicted"/>
<organism evidence="3 4">
    <name type="scientific">Actinomyces bovis</name>
    <dbReference type="NCBI Taxonomy" id="1658"/>
    <lineage>
        <taxon>Bacteria</taxon>
        <taxon>Bacillati</taxon>
        <taxon>Actinomycetota</taxon>
        <taxon>Actinomycetes</taxon>
        <taxon>Actinomycetales</taxon>
        <taxon>Actinomycetaceae</taxon>
        <taxon>Actinomyces</taxon>
    </lineage>
</organism>
<evidence type="ECO:0000256" key="1">
    <source>
        <dbReference type="SAM" id="Coils"/>
    </source>
</evidence>
<feature type="region of interest" description="Disordered" evidence="2">
    <location>
        <begin position="303"/>
        <end position="331"/>
    </location>
</feature>
<keyword evidence="1" id="KW-0175">Coiled coil</keyword>
<reference evidence="3 4" key="1">
    <citation type="submission" date="2018-06" db="EMBL/GenBank/DDBJ databases">
        <authorList>
            <consortium name="Pathogen Informatics"/>
            <person name="Doyle S."/>
        </authorList>
    </citation>
    <scope>NUCLEOTIDE SEQUENCE [LARGE SCALE GENOMIC DNA]</scope>
    <source>
        <strain evidence="3 4">NCTC11535</strain>
    </source>
</reference>
<evidence type="ECO:0000256" key="2">
    <source>
        <dbReference type="SAM" id="MobiDB-lite"/>
    </source>
</evidence>
<keyword evidence="4" id="KW-1185">Reference proteome</keyword>
<gene>
    <name evidence="3" type="ORF">NCTC11535_01877</name>
</gene>
<dbReference type="RefSeq" id="WP_111837067.1">
    <property type="nucleotide sequence ID" value="NZ_UAPQ01000009.1"/>
</dbReference>
<protein>
    <submittedName>
        <fullName evidence="3">Protein of uncharacterized function (DUF3186)</fullName>
    </submittedName>
</protein>
<dbReference type="InterPro" id="IPR021522">
    <property type="entry name" value="MctB"/>
</dbReference>
<evidence type="ECO:0000313" key="3">
    <source>
        <dbReference type="EMBL" id="SPT54173.1"/>
    </source>
</evidence>
<feature type="coiled-coil region" evidence="1">
    <location>
        <begin position="34"/>
        <end position="61"/>
    </location>
</feature>
<sequence length="331" mass="33892">MIDFRYHLVSLISVFLALAVGVVLGAGPLQDSLGNALNDQVAQLRQDRQAMQSKLEITEQAVNERDAYITQAAAIILPGVLNGQKVALVTLPEAEEQDLDTLTEQIKTGGGTVVSRVAMTSMWTDVDKASYRSSLAGQLAPYVPGANVGEGNTALGTGLAKALTTEGEEATILLDLLGDSNAPLVTVAQARTSAATMIVVVGPRAKEDPAVPTAPATPAPDPKQWVSAVRGIASKSTTVALGEAVSSIGLVTLLRQEQAPVSTVDSVGQISASTSTVLALVAVSRGTVQNYGFDRGADAVLPVVTPANPTQPAPAPGSQPAGQPSEQATAG</sequence>
<name>A0ABY1VQU6_9ACTO</name>